<dbReference type="InterPro" id="IPR051257">
    <property type="entry name" value="Diverse_CBS-Domain"/>
</dbReference>
<dbReference type="AlphaFoldDB" id="A0AA48KQ59"/>
<feature type="domain" description="CBS" evidence="3">
    <location>
        <begin position="81"/>
        <end position="138"/>
    </location>
</feature>
<protein>
    <submittedName>
        <fullName evidence="4">CBS domain-containing protein</fullName>
    </submittedName>
</protein>
<accession>A0AA48KQ59</accession>
<evidence type="ECO:0000256" key="2">
    <source>
        <dbReference type="PROSITE-ProRule" id="PRU00703"/>
    </source>
</evidence>
<dbReference type="PROSITE" id="PS51371">
    <property type="entry name" value="CBS"/>
    <property type="match status" value="2"/>
</dbReference>
<gene>
    <name evidence="4" type="ORF">MACH26_29320</name>
</gene>
<keyword evidence="1 2" id="KW-0129">CBS domain</keyword>
<dbReference type="InterPro" id="IPR046342">
    <property type="entry name" value="CBS_dom_sf"/>
</dbReference>
<dbReference type="Proteomes" id="UP001333710">
    <property type="component" value="Chromosome"/>
</dbReference>
<name>A0AA48KQ59_9ALTE</name>
<dbReference type="CDD" id="cd04584">
    <property type="entry name" value="CBS_pair_AcuB_like"/>
    <property type="match status" value="1"/>
</dbReference>
<feature type="domain" description="CBS" evidence="3">
    <location>
        <begin position="7"/>
        <end position="62"/>
    </location>
</feature>
<dbReference type="PANTHER" id="PTHR43080">
    <property type="entry name" value="CBS DOMAIN-CONTAINING PROTEIN CBSX3, MITOCHONDRIAL"/>
    <property type="match status" value="1"/>
</dbReference>
<reference evidence="4" key="1">
    <citation type="submission" date="2023-01" db="EMBL/GenBank/DDBJ databases">
        <title>Complete genome sequence of Planctobacterium marinum strain Dej080120_11.</title>
        <authorList>
            <person name="Ueki S."/>
            <person name="Maruyama F."/>
        </authorList>
    </citation>
    <scope>NUCLEOTIDE SEQUENCE</scope>
    <source>
        <strain evidence="4">Dej080120_11</strain>
    </source>
</reference>
<organism evidence="4 5">
    <name type="scientific">Planctobacterium marinum</name>
    <dbReference type="NCBI Taxonomy" id="1631968"/>
    <lineage>
        <taxon>Bacteria</taxon>
        <taxon>Pseudomonadati</taxon>
        <taxon>Pseudomonadota</taxon>
        <taxon>Gammaproteobacteria</taxon>
        <taxon>Alteromonadales</taxon>
        <taxon>Alteromonadaceae</taxon>
        <taxon>Planctobacterium</taxon>
    </lineage>
</organism>
<sequence length="141" mass="16219">MKVKDIMSTQPVCISMDETMWAVKRVFDKNSFHHVLVLDQGELRGVISDRDYLKTVSPHVKSGAITSRDLETMNKKVHQIMSRNVVAIQASESVMRSVMLFNQNKISCLPVLDKNKVVGILSWRDVMRFLEERVLNKQKTD</sequence>
<dbReference type="SMART" id="SM00116">
    <property type="entry name" value="CBS"/>
    <property type="match status" value="2"/>
</dbReference>
<dbReference type="InterPro" id="IPR000644">
    <property type="entry name" value="CBS_dom"/>
</dbReference>
<keyword evidence="5" id="KW-1185">Reference proteome</keyword>
<dbReference type="PANTHER" id="PTHR43080:SF2">
    <property type="entry name" value="CBS DOMAIN-CONTAINING PROTEIN"/>
    <property type="match status" value="1"/>
</dbReference>
<dbReference type="Gene3D" id="3.10.580.10">
    <property type="entry name" value="CBS-domain"/>
    <property type="match status" value="1"/>
</dbReference>
<evidence type="ECO:0000313" key="4">
    <source>
        <dbReference type="EMBL" id="BDX07411.1"/>
    </source>
</evidence>
<proteinExistence type="predicted"/>
<evidence type="ECO:0000256" key="1">
    <source>
        <dbReference type="ARBA" id="ARBA00023122"/>
    </source>
</evidence>
<dbReference type="EMBL" id="AP027272">
    <property type="protein sequence ID" value="BDX07411.1"/>
    <property type="molecule type" value="Genomic_DNA"/>
</dbReference>
<evidence type="ECO:0000313" key="5">
    <source>
        <dbReference type="Proteomes" id="UP001333710"/>
    </source>
</evidence>
<dbReference type="Pfam" id="PF00571">
    <property type="entry name" value="CBS"/>
    <property type="match status" value="2"/>
</dbReference>
<dbReference type="SUPFAM" id="SSF54631">
    <property type="entry name" value="CBS-domain pair"/>
    <property type="match status" value="1"/>
</dbReference>
<evidence type="ECO:0000259" key="3">
    <source>
        <dbReference type="PROSITE" id="PS51371"/>
    </source>
</evidence>
<dbReference type="KEGG" id="pmaw:MACH26_29320"/>